<keyword evidence="1" id="KW-1133">Transmembrane helix</keyword>
<dbReference type="InterPro" id="IPR018750">
    <property type="entry name" value="DUF2306_membrane"/>
</dbReference>
<feature type="transmembrane region" description="Helical" evidence="1">
    <location>
        <begin position="86"/>
        <end position="108"/>
    </location>
</feature>
<evidence type="ECO:0000313" key="3">
    <source>
        <dbReference type="Proteomes" id="UP001308179"/>
    </source>
</evidence>
<evidence type="ECO:0008006" key="4">
    <source>
        <dbReference type="Google" id="ProtNLM"/>
    </source>
</evidence>
<feature type="transmembrane region" description="Helical" evidence="1">
    <location>
        <begin position="185"/>
        <end position="213"/>
    </location>
</feature>
<sequence>MVESTRPPANVFVAATRKVYSPVGFAKGYNFILFFITMGYLLGFTLARLQYFAFYGIFCNPKVFGLNGAAPGECYFYLKNPFKIGMMLHLFTILPAAFLVVFQFVPVIRHKIMLIHRLNGYIIIILSLISSAGVLILLPHAFGGDLATRTFGGTLVISTTVAYIMAYANIKLLQIDQHRAWMIRAWAYFASIIKIRLIMFSSAAIISIIAGWYTTRSCAQINFIFGRTNTLAVYPACVAYYNGANVNQHVVVKATESTGANPMEVGASLGVTFGAAGWMAFWLHATGVELYLRLTPAESERLRQVSYERQLARGFKRSGYAGLVAERFGDAKPYTPISRSRDLPAQGVDLVTLSNTNAWLEDVEAQ</sequence>
<feature type="transmembrane region" description="Helical" evidence="1">
    <location>
        <begin position="120"/>
        <end position="142"/>
    </location>
</feature>
<accession>A0ABR0LF07</accession>
<organism evidence="2 3">
    <name type="scientific">Rachicladosporium monterosium</name>
    <dbReference type="NCBI Taxonomy" id="1507873"/>
    <lineage>
        <taxon>Eukaryota</taxon>
        <taxon>Fungi</taxon>
        <taxon>Dikarya</taxon>
        <taxon>Ascomycota</taxon>
        <taxon>Pezizomycotina</taxon>
        <taxon>Dothideomycetes</taxon>
        <taxon>Dothideomycetidae</taxon>
        <taxon>Cladosporiales</taxon>
        <taxon>Cladosporiaceae</taxon>
        <taxon>Rachicladosporium</taxon>
    </lineage>
</organism>
<name>A0ABR0LF07_9PEZI</name>
<dbReference type="EMBL" id="JAVRRR010000025">
    <property type="protein sequence ID" value="KAK5147782.1"/>
    <property type="molecule type" value="Genomic_DNA"/>
</dbReference>
<feature type="transmembrane region" description="Helical" evidence="1">
    <location>
        <begin position="28"/>
        <end position="47"/>
    </location>
</feature>
<comment type="caution">
    <text evidence="2">The sequence shown here is derived from an EMBL/GenBank/DDBJ whole genome shotgun (WGS) entry which is preliminary data.</text>
</comment>
<gene>
    <name evidence="2" type="ORF">LTR32_000801</name>
</gene>
<dbReference type="Proteomes" id="UP001308179">
    <property type="component" value="Unassembled WGS sequence"/>
</dbReference>
<keyword evidence="1" id="KW-0812">Transmembrane</keyword>
<proteinExistence type="predicted"/>
<protein>
    <recommendedName>
        <fullName evidence="4">DUF2306 domain-containing protein</fullName>
    </recommendedName>
</protein>
<evidence type="ECO:0000313" key="2">
    <source>
        <dbReference type="EMBL" id="KAK5147782.1"/>
    </source>
</evidence>
<reference evidence="2 3" key="1">
    <citation type="submission" date="2023-08" db="EMBL/GenBank/DDBJ databases">
        <title>Black Yeasts Isolated from many extreme environments.</title>
        <authorList>
            <person name="Coleine C."/>
            <person name="Stajich J.E."/>
            <person name="Selbmann L."/>
        </authorList>
    </citation>
    <scope>NUCLEOTIDE SEQUENCE [LARGE SCALE GENOMIC DNA]</scope>
    <source>
        <strain evidence="2 3">CCFEE 5386</strain>
    </source>
</reference>
<evidence type="ECO:0000256" key="1">
    <source>
        <dbReference type="SAM" id="Phobius"/>
    </source>
</evidence>
<keyword evidence="1" id="KW-0472">Membrane</keyword>
<dbReference type="Pfam" id="PF10067">
    <property type="entry name" value="DUF2306"/>
    <property type="match status" value="1"/>
</dbReference>
<feature type="transmembrane region" description="Helical" evidence="1">
    <location>
        <begin position="154"/>
        <end position="173"/>
    </location>
</feature>
<keyword evidence="3" id="KW-1185">Reference proteome</keyword>